<feature type="compositionally biased region" description="Gly residues" evidence="2">
    <location>
        <begin position="1"/>
        <end position="18"/>
    </location>
</feature>
<dbReference type="SUPFAM" id="SSF47072">
    <property type="entry name" value="Cysteine alpha-hairpin motif"/>
    <property type="match status" value="1"/>
</dbReference>
<dbReference type="EMBL" id="KZ305024">
    <property type="protein sequence ID" value="PIA56256.1"/>
    <property type="molecule type" value="Genomic_DNA"/>
</dbReference>
<gene>
    <name evidence="4" type="ORF">AQUCO_00700531v1</name>
</gene>
<dbReference type="STRING" id="218851.A0A2G5EKH2"/>
<dbReference type="InterPro" id="IPR055304">
    <property type="entry name" value="CHCHD2/10-like"/>
</dbReference>
<keyword evidence="1" id="KW-1015">Disulfide bond</keyword>
<feature type="domain" description="CHCH" evidence="3">
    <location>
        <begin position="102"/>
        <end position="135"/>
    </location>
</feature>
<dbReference type="Pfam" id="PF06747">
    <property type="entry name" value="CHCH"/>
    <property type="match status" value="1"/>
</dbReference>
<sequence>MPRSGGGGGFRSGGGGFRSGERHSHVPATQNASPAPVPASQNGGSRLGRFGSSIADGLGWGASNAVSHRAVDAVLGPRTIHVQHEQVSAPAPSSHYIDSDACSSHNKAFQECVNNHSDDISRCQIYLDMLSECRQSSG</sequence>
<name>A0A2G5EKH2_AQUCA</name>
<protein>
    <recommendedName>
        <fullName evidence="3">CHCH domain-containing protein</fullName>
    </recommendedName>
</protein>
<proteinExistence type="predicted"/>
<accession>A0A2G5EKH2</accession>
<evidence type="ECO:0000256" key="2">
    <source>
        <dbReference type="SAM" id="MobiDB-lite"/>
    </source>
</evidence>
<keyword evidence="5" id="KW-1185">Reference proteome</keyword>
<dbReference type="PANTHER" id="PTHR13523:SF2">
    <property type="entry name" value="COILED-COIL-HELIX-COILED-COIL-HELIX DOMAIN CONTAINING 2, ISOFORM A-RELATED"/>
    <property type="match status" value="1"/>
</dbReference>
<dbReference type="InterPro" id="IPR009069">
    <property type="entry name" value="Cys_alpha_HP_mot_SF"/>
</dbReference>
<evidence type="ECO:0000313" key="4">
    <source>
        <dbReference type="EMBL" id="PIA56256.1"/>
    </source>
</evidence>
<dbReference type="Proteomes" id="UP000230069">
    <property type="component" value="Unassembled WGS sequence"/>
</dbReference>
<evidence type="ECO:0000256" key="1">
    <source>
        <dbReference type="ARBA" id="ARBA00023157"/>
    </source>
</evidence>
<organism evidence="4 5">
    <name type="scientific">Aquilegia coerulea</name>
    <name type="common">Rocky mountain columbine</name>
    <dbReference type="NCBI Taxonomy" id="218851"/>
    <lineage>
        <taxon>Eukaryota</taxon>
        <taxon>Viridiplantae</taxon>
        <taxon>Streptophyta</taxon>
        <taxon>Embryophyta</taxon>
        <taxon>Tracheophyta</taxon>
        <taxon>Spermatophyta</taxon>
        <taxon>Magnoliopsida</taxon>
        <taxon>Ranunculales</taxon>
        <taxon>Ranunculaceae</taxon>
        <taxon>Thalictroideae</taxon>
        <taxon>Aquilegia</taxon>
    </lineage>
</organism>
<dbReference type="AlphaFoldDB" id="A0A2G5EKH2"/>
<dbReference type="InParanoid" id="A0A2G5EKH2"/>
<feature type="region of interest" description="Disordered" evidence="2">
    <location>
        <begin position="1"/>
        <end position="48"/>
    </location>
</feature>
<dbReference type="PANTHER" id="PTHR13523">
    <property type="entry name" value="COILED-COIL-HELIX-COILED-COIL-HELIX DOMAIN CONTAINING 2/NUR77"/>
    <property type="match status" value="1"/>
</dbReference>
<reference evidence="4 5" key="1">
    <citation type="submission" date="2017-09" db="EMBL/GenBank/DDBJ databases">
        <title>WGS assembly of Aquilegia coerulea Goldsmith.</title>
        <authorList>
            <person name="Hodges S."/>
            <person name="Kramer E."/>
            <person name="Nordborg M."/>
            <person name="Tomkins J."/>
            <person name="Borevitz J."/>
            <person name="Derieg N."/>
            <person name="Yan J."/>
            <person name="Mihaltcheva S."/>
            <person name="Hayes R.D."/>
            <person name="Rokhsar D."/>
        </authorList>
    </citation>
    <scope>NUCLEOTIDE SEQUENCE [LARGE SCALE GENOMIC DNA]</scope>
    <source>
        <strain evidence="5">cv. Goldsmith</strain>
    </source>
</reference>
<evidence type="ECO:0000259" key="3">
    <source>
        <dbReference type="Pfam" id="PF06747"/>
    </source>
</evidence>
<dbReference type="GO" id="GO:0005634">
    <property type="term" value="C:nucleus"/>
    <property type="evidence" value="ECO:0007669"/>
    <property type="project" value="TreeGrafter"/>
</dbReference>
<feature type="compositionally biased region" description="Polar residues" evidence="2">
    <location>
        <begin position="27"/>
        <end position="44"/>
    </location>
</feature>
<dbReference type="OrthoDB" id="1106148at2759"/>
<dbReference type="GO" id="GO:0007005">
    <property type="term" value="P:mitochondrion organization"/>
    <property type="evidence" value="ECO:0007669"/>
    <property type="project" value="InterPro"/>
</dbReference>
<evidence type="ECO:0000313" key="5">
    <source>
        <dbReference type="Proteomes" id="UP000230069"/>
    </source>
</evidence>
<dbReference type="GO" id="GO:0005739">
    <property type="term" value="C:mitochondrion"/>
    <property type="evidence" value="ECO:0007669"/>
    <property type="project" value="TreeGrafter"/>
</dbReference>
<dbReference type="InterPro" id="IPR010625">
    <property type="entry name" value="CHCH"/>
</dbReference>